<organism evidence="2 3">
    <name type="scientific">Olpidium bornovanus</name>
    <dbReference type="NCBI Taxonomy" id="278681"/>
    <lineage>
        <taxon>Eukaryota</taxon>
        <taxon>Fungi</taxon>
        <taxon>Fungi incertae sedis</taxon>
        <taxon>Olpidiomycota</taxon>
        <taxon>Olpidiomycotina</taxon>
        <taxon>Olpidiomycetes</taxon>
        <taxon>Olpidiales</taxon>
        <taxon>Olpidiaceae</taxon>
        <taxon>Olpidium</taxon>
    </lineage>
</organism>
<sequence>DRRHFPRPLRRVLRRSKPGRPLGEAPERQQVVENDHPVADPRNVAANPPPRPESAQRTPGLGDGQGHEVRGFSWEQKKKNNGNANWNPKFLSKITRLRFLHWCFFFYGRFVPSFGCLFPCHSKKNLKYILFERKI</sequence>
<reference evidence="2 3" key="1">
    <citation type="journal article" name="Sci. Rep.">
        <title>Genome-scale phylogenetic analyses confirm Olpidium as the closest living zoosporic fungus to the non-flagellated, terrestrial fungi.</title>
        <authorList>
            <person name="Chang Y."/>
            <person name="Rochon D."/>
            <person name="Sekimoto S."/>
            <person name="Wang Y."/>
            <person name="Chovatia M."/>
            <person name="Sandor L."/>
            <person name="Salamov A."/>
            <person name="Grigoriev I.V."/>
            <person name="Stajich J.E."/>
            <person name="Spatafora J.W."/>
        </authorList>
    </citation>
    <scope>NUCLEOTIDE SEQUENCE [LARGE SCALE GENOMIC DNA]</scope>
    <source>
        <strain evidence="2">S191</strain>
    </source>
</reference>
<proteinExistence type="predicted"/>
<dbReference type="Proteomes" id="UP000673691">
    <property type="component" value="Unassembled WGS sequence"/>
</dbReference>
<feature type="non-terminal residue" evidence="2">
    <location>
        <position position="1"/>
    </location>
</feature>
<gene>
    <name evidence="2" type="ORF">BJ554DRAFT_3433</name>
</gene>
<feature type="region of interest" description="Disordered" evidence="1">
    <location>
        <begin position="1"/>
        <end position="87"/>
    </location>
</feature>
<name>A0A8H7ZPA5_9FUNG</name>
<accession>A0A8H7ZPA5</accession>
<evidence type="ECO:0000313" key="3">
    <source>
        <dbReference type="Proteomes" id="UP000673691"/>
    </source>
</evidence>
<feature type="compositionally biased region" description="Basic residues" evidence="1">
    <location>
        <begin position="1"/>
        <end position="18"/>
    </location>
</feature>
<evidence type="ECO:0000313" key="2">
    <source>
        <dbReference type="EMBL" id="KAG5456735.1"/>
    </source>
</evidence>
<comment type="caution">
    <text evidence="2">The sequence shown here is derived from an EMBL/GenBank/DDBJ whole genome shotgun (WGS) entry which is preliminary data.</text>
</comment>
<keyword evidence="3" id="KW-1185">Reference proteome</keyword>
<dbReference type="EMBL" id="JAEFCI010011241">
    <property type="protein sequence ID" value="KAG5456735.1"/>
    <property type="molecule type" value="Genomic_DNA"/>
</dbReference>
<dbReference type="AlphaFoldDB" id="A0A8H7ZPA5"/>
<evidence type="ECO:0000256" key="1">
    <source>
        <dbReference type="SAM" id="MobiDB-lite"/>
    </source>
</evidence>
<protein>
    <submittedName>
        <fullName evidence="2">Uncharacterized protein</fullName>
    </submittedName>
</protein>
<feature type="compositionally biased region" description="Basic and acidic residues" evidence="1">
    <location>
        <begin position="65"/>
        <end position="78"/>
    </location>
</feature>